<protein>
    <submittedName>
        <fullName evidence="2">DUF6358 family protein</fullName>
    </submittedName>
</protein>
<dbReference type="Proteomes" id="UP001597010">
    <property type="component" value="Unassembled WGS sequence"/>
</dbReference>
<sequence length="62" mass="7297">MGKKVALNVFYNIAIFACLAIVYTAWEHQRWEYVLGCSFLAAMFIIFKIKLIKEVRALQRKK</sequence>
<evidence type="ECO:0000313" key="2">
    <source>
        <dbReference type="EMBL" id="MFD0795670.1"/>
    </source>
</evidence>
<name>A0ABW3AXP3_9SPHI</name>
<dbReference type="Pfam" id="PF19885">
    <property type="entry name" value="DUF6358"/>
    <property type="match status" value="1"/>
</dbReference>
<keyword evidence="3" id="KW-1185">Reference proteome</keyword>
<gene>
    <name evidence="2" type="ORF">ACFQZX_18765</name>
</gene>
<feature type="transmembrane region" description="Helical" evidence="1">
    <location>
        <begin position="7"/>
        <end position="26"/>
    </location>
</feature>
<comment type="caution">
    <text evidence="2">The sequence shown here is derived from an EMBL/GenBank/DDBJ whole genome shotgun (WGS) entry which is preliminary data.</text>
</comment>
<organism evidence="2 3">
    <name type="scientific">Mucilaginibacter litoreus</name>
    <dbReference type="NCBI Taxonomy" id="1048221"/>
    <lineage>
        <taxon>Bacteria</taxon>
        <taxon>Pseudomonadati</taxon>
        <taxon>Bacteroidota</taxon>
        <taxon>Sphingobacteriia</taxon>
        <taxon>Sphingobacteriales</taxon>
        <taxon>Sphingobacteriaceae</taxon>
        <taxon>Mucilaginibacter</taxon>
    </lineage>
</organism>
<evidence type="ECO:0000313" key="3">
    <source>
        <dbReference type="Proteomes" id="UP001597010"/>
    </source>
</evidence>
<accession>A0ABW3AXP3</accession>
<dbReference type="InterPro" id="IPR045938">
    <property type="entry name" value="DUF6358"/>
</dbReference>
<keyword evidence="1" id="KW-0472">Membrane</keyword>
<proteinExistence type="predicted"/>
<evidence type="ECO:0000256" key="1">
    <source>
        <dbReference type="SAM" id="Phobius"/>
    </source>
</evidence>
<dbReference type="RefSeq" id="WP_377118293.1">
    <property type="nucleotide sequence ID" value="NZ_JBHTHZ010000014.1"/>
</dbReference>
<reference evidence="3" key="1">
    <citation type="journal article" date="2019" name="Int. J. Syst. Evol. Microbiol.">
        <title>The Global Catalogue of Microorganisms (GCM) 10K type strain sequencing project: providing services to taxonomists for standard genome sequencing and annotation.</title>
        <authorList>
            <consortium name="The Broad Institute Genomics Platform"/>
            <consortium name="The Broad Institute Genome Sequencing Center for Infectious Disease"/>
            <person name="Wu L."/>
            <person name="Ma J."/>
        </authorList>
    </citation>
    <scope>NUCLEOTIDE SEQUENCE [LARGE SCALE GENOMIC DNA]</scope>
    <source>
        <strain evidence="3">CCUG 61484</strain>
    </source>
</reference>
<feature type="transmembrane region" description="Helical" evidence="1">
    <location>
        <begin position="32"/>
        <end position="52"/>
    </location>
</feature>
<keyword evidence="1" id="KW-1133">Transmembrane helix</keyword>
<keyword evidence="1" id="KW-0812">Transmembrane</keyword>
<dbReference type="EMBL" id="JBHTHZ010000014">
    <property type="protein sequence ID" value="MFD0795670.1"/>
    <property type="molecule type" value="Genomic_DNA"/>
</dbReference>
<dbReference type="PROSITE" id="PS51257">
    <property type="entry name" value="PROKAR_LIPOPROTEIN"/>
    <property type="match status" value="1"/>
</dbReference>